<evidence type="ECO:0000313" key="3">
    <source>
        <dbReference type="EMBL" id="KAF2000714.1"/>
    </source>
</evidence>
<evidence type="ECO:0000313" key="4">
    <source>
        <dbReference type="Proteomes" id="UP000799779"/>
    </source>
</evidence>
<dbReference type="EMBL" id="ML977587">
    <property type="protein sequence ID" value="KAF2000714.1"/>
    <property type="molecule type" value="Genomic_DNA"/>
</dbReference>
<protein>
    <recommendedName>
        <fullName evidence="2">BZIP domain-containing protein</fullName>
    </recommendedName>
</protein>
<dbReference type="OrthoDB" id="2247093at2759"/>
<proteinExistence type="predicted"/>
<accession>A0A6A5WIF6</accession>
<dbReference type="AlphaFoldDB" id="A0A6A5WIF6"/>
<name>A0A6A5WIF6_9PLEO</name>
<sequence length="475" mass="52356">MLNPQAEVLEQRSRRRSASQMESPSPIESHPPQSLPSISRPTSVDSNREEPVSNRPFFAPRLPNRVHLTPRSPTLHRAQSLSVLNPPTGTIDAHQSPFLSTSTRPYPPEPATTQPTVSSGPVGIRAAYFPSHAPTNPTPPPGAIRNDFRRPSMSFPQSGSASPIASFSPYSQPASVASSQFETSSQQGSYNQMSNNTPMRDSHAAPIVMETDRNSMAMAPPGQERGMIPMSPSGQSSIQIMTIQSQQGYDVHIPVDVQAASKVADEKRKRNAGASARFRARRKEKEREASMSIARLEQQLRDALEDAEFYRGEREYFKSVMFQQPGADRHFTRPQSPRLRRLSVPSITPSSTADAGSNSPYSPYSEIGDVGEARESERNVRRRTSSYHPASGPPPSQMNGSAPHQHGYTQAHFPPMNTPMLHGPPSSRPPPQFIDRRTPHELQAPPSQRPVLHDPFAADSARHDSRNWGPGRDSR</sequence>
<keyword evidence="4" id="KW-1185">Reference proteome</keyword>
<evidence type="ECO:0000259" key="2">
    <source>
        <dbReference type="PROSITE" id="PS00036"/>
    </source>
</evidence>
<feature type="compositionally biased region" description="Polar residues" evidence="1">
    <location>
        <begin position="345"/>
        <end position="362"/>
    </location>
</feature>
<feature type="compositionally biased region" description="Polar residues" evidence="1">
    <location>
        <begin position="154"/>
        <end position="199"/>
    </location>
</feature>
<feature type="region of interest" description="Disordered" evidence="1">
    <location>
        <begin position="126"/>
        <end position="200"/>
    </location>
</feature>
<gene>
    <name evidence="3" type="ORF">P154DRAFT_434534</name>
</gene>
<dbReference type="CDD" id="cd14705">
    <property type="entry name" value="bZIP_Zip1"/>
    <property type="match status" value="1"/>
</dbReference>
<feature type="domain" description="BZIP" evidence="2">
    <location>
        <begin position="267"/>
        <end position="281"/>
    </location>
</feature>
<feature type="region of interest" description="Disordered" evidence="1">
    <location>
        <begin position="1"/>
        <end position="74"/>
    </location>
</feature>
<feature type="compositionally biased region" description="Basic and acidic residues" evidence="1">
    <location>
        <begin position="460"/>
        <end position="475"/>
    </location>
</feature>
<feature type="region of interest" description="Disordered" evidence="1">
    <location>
        <begin position="268"/>
        <end position="290"/>
    </location>
</feature>
<organism evidence="3 4">
    <name type="scientific">Amniculicola lignicola CBS 123094</name>
    <dbReference type="NCBI Taxonomy" id="1392246"/>
    <lineage>
        <taxon>Eukaryota</taxon>
        <taxon>Fungi</taxon>
        <taxon>Dikarya</taxon>
        <taxon>Ascomycota</taxon>
        <taxon>Pezizomycotina</taxon>
        <taxon>Dothideomycetes</taxon>
        <taxon>Pleosporomycetidae</taxon>
        <taxon>Pleosporales</taxon>
        <taxon>Amniculicolaceae</taxon>
        <taxon>Amniculicola</taxon>
    </lineage>
</organism>
<dbReference type="InterPro" id="IPR004827">
    <property type="entry name" value="bZIP"/>
</dbReference>
<evidence type="ECO:0000256" key="1">
    <source>
        <dbReference type="SAM" id="MobiDB-lite"/>
    </source>
</evidence>
<dbReference type="PROSITE" id="PS00036">
    <property type="entry name" value="BZIP_BASIC"/>
    <property type="match status" value="1"/>
</dbReference>
<feature type="compositionally biased region" description="Polar residues" evidence="1">
    <location>
        <begin position="31"/>
        <end position="45"/>
    </location>
</feature>
<feature type="region of interest" description="Disordered" evidence="1">
    <location>
        <begin position="327"/>
        <end position="475"/>
    </location>
</feature>
<dbReference type="Proteomes" id="UP000799779">
    <property type="component" value="Unassembled WGS sequence"/>
</dbReference>
<dbReference type="GO" id="GO:0003700">
    <property type="term" value="F:DNA-binding transcription factor activity"/>
    <property type="evidence" value="ECO:0007669"/>
    <property type="project" value="InterPro"/>
</dbReference>
<reference evidence="3" key="1">
    <citation type="journal article" date="2020" name="Stud. Mycol.">
        <title>101 Dothideomycetes genomes: a test case for predicting lifestyles and emergence of pathogens.</title>
        <authorList>
            <person name="Haridas S."/>
            <person name="Albert R."/>
            <person name="Binder M."/>
            <person name="Bloem J."/>
            <person name="Labutti K."/>
            <person name="Salamov A."/>
            <person name="Andreopoulos B."/>
            <person name="Baker S."/>
            <person name="Barry K."/>
            <person name="Bills G."/>
            <person name="Bluhm B."/>
            <person name="Cannon C."/>
            <person name="Castanera R."/>
            <person name="Culley D."/>
            <person name="Daum C."/>
            <person name="Ezra D."/>
            <person name="Gonzalez J."/>
            <person name="Henrissat B."/>
            <person name="Kuo A."/>
            <person name="Liang C."/>
            <person name="Lipzen A."/>
            <person name="Lutzoni F."/>
            <person name="Magnuson J."/>
            <person name="Mondo S."/>
            <person name="Nolan M."/>
            <person name="Ohm R."/>
            <person name="Pangilinan J."/>
            <person name="Park H.-J."/>
            <person name="Ramirez L."/>
            <person name="Alfaro M."/>
            <person name="Sun H."/>
            <person name="Tritt A."/>
            <person name="Yoshinaga Y."/>
            <person name="Zwiers L.-H."/>
            <person name="Turgeon B."/>
            <person name="Goodwin S."/>
            <person name="Spatafora J."/>
            <person name="Crous P."/>
            <person name="Grigoriev I."/>
        </authorList>
    </citation>
    <scope>NUCLEOTIDE SEQUENCE</scope>
    <source>
        <strain evidence="3">CBS 123094</strain>
    </source>
</reference>